<protein>
    <submittedName>
        <fullName evidence="1">Uncharacterized protein</fullName>
    </submittedName>
</protein>
<name>A0ABW3CDE6_9ACTN</name>
<sequence>MRLEELKQGLRIDGLIPNGVVTVVAVMQHGPDAVELYYKTGSGELGQVVVFRRDEGRLRIASTGSRPFDAPAPDFKLAAEAQRITLAGLSDPMAA</sequence>
<accession>A0ABW3CDE6</accession>
<evidence type="ECO:0000313" key="2">
    <source>
        <dbReference type="Proteomes" id="UP001597083"/>
    </source>
</evidence>
<gene>
    <name evidence="1" type="ORF">ACFQ07_05560</name>
</gene>
<reference evidence="2" key="1">
    <citation type="journal article" date="2019" name="Int. J. Syst. Evol. Microbiol.">
        <title>The Global Catalogue of Microorganisms (GCM) 10K type strain sequencing project: providing services to taxonomists for standard genome sequencing and annotation.</title>
        <authorList>
            <consortium name="The Broad Institute Genomics Platform"/>
            <consortium name="The Broad Institute Genome Sequencing Center for Infectious Disease"/>
            <person name="Wu L."/>
            <person name="Ma J."/>
        </authorList>
    </citation>
    <scope>NUCLEOTIDE SEQUENCE [LARGE SCALE GENOMIC DNA]</scope>
    <source>
        <strain evidence="2">JCM 31696</strain>
    </source>
</reference>
<comment type="caution">
    <text evidence="1">The sequence shown here is derived from an EMBL/GenBank/DDBJ whole genome shotgun (WGS) entry which is preliminary data.</text>
</comment>
<evidence type="ECO:0000313" key="1">
    <source>
        <dbReference type="EMBL" id="MFD0851674.1"/>
    </source>
</evidence>
<feature type="non-terminal residue" evidence="1">
    <location>
        <position position="95"/>
    </location>
</feature>
<dbReference type="Proteomes" id="UP001597083">
    <property type="component" value="Unassembled WGS sequence"/>
</dbReference>
<dbReference type="EMBL" id="JBHTIR010000684">
    <property type="protein sequence ID" value="MFD0851674.1"/>
    <property type="molecule type" value="Genomic_DNA"/>
</dbReference>
<keyword evidence="2" id="KW-1185">Reference proteome</keyword>
<organism evidence="1 2">
    <name type="scientific">Actinomadura adrarensis</name>
    <dbReference type="NCBI Taxonomy" id="1819600"/>
    <lineage>
        <taxon>Bacteria</taxon>
        <taxon>Bacillati</taxon>
        <taxon>Actinomycetota</taxon>
        <taxon>Actinomycetes</taxon>
        <taxon>Streptosporangiales</taxon>
        <taxon>Thermomonosporaceae</taxon>
        <taxon>Actinomadura</taxon>
    </lineage>
</organism>
<proteinExistence type="predicted"/>